<dbReference type="EMBL" id="CP102847">
    <property type="protein sequence ID" value="UVF22767.1"/>
    <property type="molecule type" value="Genomic_DNA"/>
</dbReference>
<gene>
    <name evidence="1" type="ORF">HPT29_027495</name>
</gene>
<reference evidence="1" key="1">
    <citation type="submission" date="2022-08" db="EMBL/GenBank/DDBJ databases">
        <title>Microvirga terrae sp. nov., isolated from soil.</title>
        <authorList>
            <person name="Kim K.H."/>
            <person name="Seo Y.L."/>
            <person name="Kim J.M."/>
            <person name="Lee J.K."/>
            <person name="Han D.M."/>
            <person name="Jeon C.O."/>
        </authorList>
    </citation>
    <scope>NUCLEOTIDE SEQUENCE</scope>
    <source>
        <strain evidence="1">R24</strain>
        <plasmid evidence="1">pR24_2</plasmid>
    </source>
</reference>
<geneLocation type="plasmid" evidence="1 2">
    <name>pR24_2</name>
</geneLocation>
<name>A0ABY5S300_9HYPH</name>
<dbReference type="Proteomes" id="UP001017257">
    <property type="component" value="Plasmid pR24_2"/>
</dbReference>
<organism evidence="1 2">
    <name type="scientific">Microvirga terrae</name>
    <dbReference type="NCBI Taxonomy" id="2740529"/>
    <lineage>
        <taxon>Bacteria</taxon>
        <taxon>Pseudomonadati</taxon>
        <taxon>Pseudomonadota</taxon>
        <taxon>Alphaproteobacteria</taxon>
        <taxon>Hyphomicrobiales</taxon>
        <taxon>Methylobacteriaceae</taxon>
        <taxon>Microvirga</taxon>
    </lineage>
</organism>
<keyword evidence="2" id="KW-1185">Reference proteome</keyword>
<accession>A0ABY5S300</accession>
<evidence type="ECO:0000313" key="1">
    <source>
        <dbReference type="EMBL" id="UVF22767.1"/>
    </source>
</evidence>
<dbReference type="RefSeq" id="WP_173949810.1">
    <property type="nucleotide sequence ID" value="NZ_CP102847.1"/>
</dbReference>
<keyword evidence="1" id="KW-0614">Plasmid</keyword>
<evidence type="ECO:0000313" key="2">
    <source>
        <dbReference type="Proteomes" id="UP001017257"/>
    </source>
</evidence>
<protein>
    <submittedName>
        <fullName evidence="1">Uncharacterized protein</fullName>
    </submittedName>
</protein>
<sequence length="117" mass="13527">MALKWRKTGTHYNGLIGRVMPTLEHYWELTPEEALHIEEVAARSGYKDPPPELEPEGVLGEDDRWDDLWAWLHEHTDDGHDAFLVYLCRRYPGQSISDVYAGTDSWVKSKLGLRGYN</sequence>
<proteinExistence type="predicted"/>